<evidence type="ECO:0000256" key="2">
    <source>
        <dbReference type="SAM" id="MobiDB-lite"/>
    </source>
</evidence>
<feature type="compositionally biased region" description="Acidic residues" evidence="2">
    <location>
        <begin position="376"/>
        <end position="390"/>
    </location>
</feature>
<dbReference type="PANTHER" id="PTHR28559:SF1">
    <property type="entry name" value="DNA REPAIR PROTEIN XRCC4"/>
    <property type="match status" value="1"/>
</dbReference>
<feature type="coiled-coil region" evidence="1">
    <location>
        <begin position="152"/>
        <end position="205"/>
    </location>
</feature>
<feature type="region of interest" description="Disordered" evidence="2">
    <location>
        <begin position="318"/>
        <end position="390"/>
    </location>
</feature>
<dbReference type="Proteomes" id="UP001632037">
    <property type="component" value="Unassembled WGS sequence"/>
</dbReference>
<reference evidence="3 4" key="1">
    <citation type="submission" date="2024-09" db="EMBL/GenBank/DDBJ databases">
        <title>Genome sequencing and assembly of Phytophthora oleae, isolate VK10A, causative agent of rot of olive drupes.</title>
        <authorList>
            <person name="Conti Taguali S."/>
            <person name="Riolo M."/>
            <person name="La Spada F."/>
            <person name="Cacciola S.O."/>
            <person name="Dionisio G."/>
        </authorList>
    </citation>
    <scope>NUCLEOTIDE SEQUENCE [LARGE SCALE GENOMIC DNA]</scope>
    <source>
        <strain evidence="3 4">VK10A</strain>
    </source>
</reference>
<dbReference type="AlphaFoldDB" id="A0ABD3FER0"/>
<keyword evidence="1" id="KW-0175">Coiled coil</keyword>
<feature type="compositionally biased region" description="Low complexity" evidence="2">
    <location>
        <begin position="327"/>
        <end position="339"/>
    </location>
</feature>
<evidence type="ECO:0000313" key="4">
    <source>
        <dbReference type="Proteomes" id="UP001632037"/>
    </source>
</evidence>
<feature type="compositionally biased region" description="Polar residues" evidence="2">
    <location>
        <begin position="279"/>
        <end position="289"/>
    </location>
</feature>
<gene>
    <name evidence="3" type="ORF">V7S43_010725</name>
</gene>
<evidence type="ECO:0000256" key="1">
    <source>
        <dbReference type="SAM" id="Coils"/>
    </source>
</evidence>
<dbReference type="SUPFAM" id="SSF58022">
    <property type="entry name" value="XRCC4, C-terminal oligomerization domain"/>
    <property type="match status" value="1"/>
</dbReference>
<organism evidence="3 4">
    <name type="scientific">Phytophthora oleae</name>
    <dbReference type="NCBI Taxonomy" id="2107226"/>
    <lineage>
        <taxon>Eukaryota</taxon>
        <taxon>Sar</taxon>
        <taxon>Stramenopiles</taxon>
        <taxon>Oomycota</taxon>
        <taxon>Peronosporomycetes</taxon>
        <taxon>Peronosporales</taxon>
        <taxon>Peronosporaceae</taxon>
        <taxon>Phytophthora</taxon>
    </lineage>
</organism>
<feature type="region of interest" description="Disordered" evidence="2">
    <location>
        <begin position="210"/>
        <end position="289"/>
    </location>
</feature>
<accession>A0ABD3FER0</accession>
<dbReference type="InterPro" id="IPR010585">
    <property type="entry name" value="DNA_repair_prot_XRCC4"/>
</dbReference>
<comment type="caution">
    <text evidence="3">The sequence shown here is derived from an EMBL/GenBank/DDBJ whole genome shotgun (WGS) entry which is preliminary data.</text>
</comment>
<sequence>MSLAELVVVDADAGASSPSLSLFVLCSRSTAQRSNDALHIQLLDPPGLYEADVASRHKPRALDCSGASFIQSVETALSLVSQSEPRFEFQWSRQKRTLTLMERSEFAMKFCAIEFLESQSGDQWCKLLHQVATRQKEDKEIIDERRSKVAQLETLLGQKEKLLETALEAKQKTEDKLVEGFCKVLNAKKDEIRKLQHEVDRAQELHKYEVKPATKRKAPVKKKVKGAKLKRQVEEEDEEMSDGSTKEESESTASEDDEEDKGTQLKRAKRDAVKAYSQLPANLRSSSVKISSAEDLLSSMDDVIKNEEEVDAAMVRGIGQSVESKPVESSQSRSVGVSKSPKRSRARNSTVKIEPAVPPKLEPVKPVQPVKSPVDEPMDSEEEDILDMLS</sequence>
<evidence type="ECO:0008006" key="5">
    <source>
        <dbReference type="Google" id="ProtNLM"/>
    </source>
</evidence>
<name>A0ABD3FER0_9STRA</name>
<evidence type="ECO:0000313" key="3">
    <source>
        <dbReference type="EMBL" id="KAL3664402.1"/>
    </source>
</evidence>
<protein>
    <recommendedName>
        <fullName evidence="5">DNA repair protein XRCC4</fullName>
    </recommendedName>
</protein>
<dbReference type="EMBL" id="JBIMZQ010000024">
    <property type="protein sequence ID" value="KAL3664402.1"/>
    <property type="molecule type" value="Genomic_DNA"/>
</dbReference>
<keyword evidence="4" id="KW-1185">Reference proteome</keyword>
<dbReference type="PANTHER" id="PTHR28559">
    <property type="entry name" value="DNA REPAIR PROTEIN XRCC4"/>
    <property type="match status" value="1"/>
</dbReference>
<proteinExistence type="predicted"/>
<feature type="compositionally biased region" description="Basic residues" evidence="2">
    <location>
        <begin position="213"/>
        <end position="230"/>
    </location>
</feature>